<dbReference type="Pfam" id="PF06751">
    <property type="entry name" value="EutB"/>
    <property type="match status" value="1"/>
</dbReference>
<dbReference type="InterPro" id="IPR013785">
    <property type="entry name" value="Aldolase_TIM"/>
</dbReference>
<evidence type="ECO:0000313" key="2">
    <source>
        <dbReference type="EMBL" id="KMY32932.1"/>
    </source>
</evidence>
<dbReference type="GO" id="GO:0006520">
    <property type="term" value="P:amino acid metabolic process"/>
    <property type="evidence" value="ECO:0007669"/>
    <property type="project" value="InterPro"/>
</dbReference>
<feature type="binding site" evidence="1">
    <location>
        <position position="403"/>
    </location>
    <ligand>
        <name>adenosylcob(III)alamin</name>
        <dbReference type="ChEBI" id="CHEBI:18408"/>
    </ligand>
</feature>
<dbReference type="PATRIC" id="fig|582475.4.peg.2178"/>
<dbReference type="GO" id="GO:0009350">
    <property type="term" value="C:ethanolamine ammonia-lyase complex"/>
    <property type="evidence" value="ECO:0007669"/>
    <property type="project" value="UniProtKB-UniRule"/>
</dbReference>
<dbReference type="InterPro" id="IPR044941">
    <property type="entry name" value="EutB_N_sf"/>
</dbReference>
<comment type="pathway">
    <text evidence="1">Amine and polyamine degradation; ethanolamine degradation.</text>
</comment>
<gene>
    <name evidence="1" type="primary">eutB</name>
    <name evidence="2" type="ORF">ACZ11_12695</name>
</gene>
<dbReference type="PANTHER" id="PTHR39329:SF1">
    <property type="entry name" value="ETHANOLAMINE AMMONIA-LYASE LARGE SUBUNIT"/>
    <property type="match status" value="1"/>
</dbReference>
<dbReference type="GO" id="GO:0031419">
    <property type="term" value="F:cobalamin binding"/>
    <property type="evidence" value="ECO:0007669"/>
    <property type="project" value="UniProtKB-UniRule"/>
</dbReference>
<dbReference type="EMBL" id="LFXJ01000005">
    <property type="protein sequence ID" value="KMY32932.1"/>
    <property type="molecule type" value="Genomic_DNA"/>
</dbReference>
<dbReference type="GO" id="GO:0008851">
    <property type="term" value="F:ethanolamine ammonia-lyase activity"/>
    <property type="evidence" value="ECO:0007669"/>
    <property type="project" value="UniProtKB-UniRule"/>
</dbReference>
<dbReference type="InterPro" id="IPR044939">
    <property type="entry name" value="EutB_dom_2_sf"/>
</dbReference>
<dbReference type="RefSeq" id="WP_049666575.1">
    <property type="nucleotide sequence ID" value="NZ_CP189807.1"/>
</dbReference>
<dbReference type="EC" id="4.3.1.7" evidence="1"/>
<dbReference type="Gene3D" id="1.10.220.70">
    <property type="entry name" value="lyase"/>
    <property type="match status" value="1"/>
</dbReference>
<dbReference type="GeneID" id="96599089"/>
<dbReference type="AlphaFoldDB" id="A0A0K9FFB1"/>
<keyword evidence="1" id="KW-0170">Cobalt</keyword>
<comment type="similarity">
    <text evidence="1">Belongs to the EutB family.</text>
</comment>
<keyword evidence="1 2" id="KW-0456">Lyase</keyword>
<dbReference type="Gene3D" id="2.30.170.30">
    <property type="entry name" value="ethanolamine ammonia-lyase heavy chain domain like"/>
    <property type="match status" value="1"/>
</dbReference>
<comment type="subunit">
    <text evidence="1">The basic unit is a heterodimer which dimerizes to form tetramers. The heterotetramers trimerize; 6 large subunits form a core ring with 6 small subunits projecting outwards.</text>
</comment>
<comment type="caution">
    <text evidence="2">The sequence shown here is derived from an EMBL/GenBank/DDBJ whole genome shotgun (WGS) entry which is preliminary data.</text>
</comment>
<feature type="binding site" evidence="1">
    <location>
        <position position="297"/>
    </location>
    <ligand>
        <name>adenosylcob(III)alamin</name>
        <dbReference type="ChEBI" id="CHEBI:18408"/>
    </ligand>
</feature>
<sequence>MNVNLSVIFGGEKYNFNSLKDVMAKANEEKSGDQLAGIAAESVQQRIAAKAVLSELLVKDIRENPLVPQENDEVSRIIEGDINEQIYGEIKNWSIEQLREYILSNETGDRELKRLSKGMNSEIIAAVTKLMSNLDLVHAANKVEILSTCNITIGQKGTLSSRLQPNHPTDNIDGIIASLKEGLSYGIGDAVIGINPVDDSVESVKKVLHATKEFINDWSIPTQNCVLAHITTQMKAIKQGAPADMIFQSIAGTEIANRSFGISADLIREAEELVKKHGTGTGPNLFYFETGQGSELSAEAHMGIDQVTLESRNYGFARHFNPYIVNTVVGFIGPEYLYNNKQVIRAGLEDHFMGKMHGLPMGVDICYTNHIKADQNDIEDLSVLLTAAGVNFIIAAAMGDDVMLNYQSMSFHDVATLLQTFGKKPAPEYLAWLEKMGIYENGRLSARAGDLSIFER</sequence>
<dbReference type="GO" id="GO:0046336">
    <property type="term" value="P:ethanolamine catabolic process"/>
    <property type="evidence" value="ECO:0007669"/>
    <property type="project" value="UniProtKB-UniRule"/>
</dbReference>
<feature type="binding site" evidence="1">
    <location>
        <position position="196"/>
    </location>
    <ligand>
        <name>adenosylcob(III)alamin</name>
        <dbReference type="ChEBI" id="CHEBI:18408"/>
    </ligand>
</feature>
<feature type="binding site" evidence="1">
    <location>
        <position position="195"/>
    </location>
    <ligand>
        <name>substrate</name>
    </ligand>
</feature>
<dbReference type="UniPathway" id="UPA00560"/>
<evidence type="ECO:0000313" key="3">
    <source>
        <dbReference type="Proteomes" id="UP000037326"/>
    </source>
</evidence>
<feature type="binding site" evidence="1">
    <location>
        <position position="364"/>
    </location>
    <ligand>
        <name>substrate</name>
    </ligand>
</feature>
<comment type="subcellular location">
    <subcellularLocation>
        <location evidence="1">Bacterial microcompartment</location>
    </subcellularLocation>
</comment>
<dbReference type="PIRSF" id="PIRSF018788">
    <property type="entry name" value="EutB"/>
    <property type="match status" value="1"/>
</dbReference>
<keyword evidence="1" id="KW-1283">Bacterial microcompartment</keyword>
<feature type="binding site" evidence="1">
    <location>
        <position position="248"/>
    </location>
    <ligand>
        <name>adenosylcob(III)alamin</name>
        <dbReference type="ChEBI" id="CHEBI:18408"/>
    </ligand>
</feature>
<evidence type="ECO:0000256" key="1">
    <source>
        <dbReference type="HAMAP-Rule" id="MF_00861"/>
    </source>
</evidence>
<comment type="cofactor">
    <cofactor evidence="1">
        <name>adenosylcob(III)alamin</name>
        <dbReference type="ChEBI" id="CHEBI:18408"/>
    </cofactor>
    <text evidence="1">Binds between the large and small subunits.</text>
</comment>
<dbReference type="GO" id="GO:0005829">
    <property type="term" value="C:cytosol"/>
    <property type="evidence" value="ECO:0007669"/>
    <property type="project" value="TreeGrafter"/>
</dbReference>
<name>A0A0K9FFB1_9BACI</name>
<dbReference type="NCBIfam" id="NF011649">
    <property type="entry name" value="PRK15067.1"/>
    <property type="match status" value="1"/>
</dbReference>
<reference evidence="3" key="1">
    <citation type="submission" date="2015-07" db="EMBL/GenBank/DDBJ databases">
        <authorList>
            <person name="Liu B."/>
            <person name="Wang J."/>
            <person name="Zhu Y."/>
            <person name="Liu G."/>
            <person name="Chen Q."/>
            <person name="Lan J."/>
            <person name="Che J."/>
            <person name="Ge C."/>
            <person name="Shi H."/>
            <person name="Pan Z."/>
            <person name="Liu X."/>
        </authorList>
    </citation>
    <scope>NUCLEOTIDE SEQUENCE [LARGE SCALE GENOMIC DNA]</scope>
    <source>
        <strain evidence="3">DSM 23493</strain>
    </source>
</reference>
<comment type="function">
    <text evidence="1">Catalyzes the deamination of various vicinal amino-alcohols to oxo compounds. Allows this organism to utilize ethanolamine as the sole source of nitrogen and carbon in the presence of vitamin B12.</text>
</comment>
<proteinExistence type="inferred from homology"/>
<feature type="binding site" evidence="1">
    <location>
        <position position="289"/>
    </location>
    <ligand>
        <name>substrate</name>
    </ligand>
</feature>
<accession>A0A0K9FFB1</accession>
<dbReference type="Gene3D" id="3.20.20.70">
    <property type="entry name" value="Aldolase class I"/>
    <property type="match status" value="1"/>
</dbReference>
<dbReference type="HAMAP" id="MF_00861">
    <property type="entry name" value="EutB"/>
    <property type="match status" value="1"/>
</dbReference>
<organism evidence="2 3">
    <name type="scientific">Lysinibacillus xylanilyticus</name>
    <dbReference type="NCBI Taxonomy" id="582475"/>
    <lineage>
        <taxon>Bacteria</taxon>
        <taxon>Bacillati</taxon>
        <taxon>Bacillota</taxon>
        <taxon>Bacilli</taxon>
        <taxon>Bacillales</taxon>
        <taxon>Bacillaceae</taxon>
        <taxon>Lysinibacillus</taxon>
    </lineage>
</organism>
<dbReference type="OrthoDB" id="9770909at2"/>
<dbReference type="GO" id="GO:0031471">
    <property type="term" value="C:ethanolamine degradation polyhedral organelle"/>
    <property type="evidence" value="ECO:0007669"/>
    <property type="project" value="UniProtKB-UniRule"/>
</dbReference>
<comment type="catalytic activity">
    <reaction evidence="1">
        <text>ethanolamine = acetaldehyde + NH4(+)</text>
        <dbReference type="Rhea" id="RHEA:15313"/>
        <dbReference type="ChEBI" id="CHEBI:15343"/>
        <dbReference type="ChEBI" id="CHEBI:28938"/>
        <dbReference type="ChEBI" id="CHEBI:57603"/>
        <dbReference type="EC" id="4.3.1.7"/>
    </reaction>
</comment>
<keyword evidence="1" id="KW-0846">Cobalamin</keyword>
<protein>
    <recommendedName>
        <fullName evidence="1">Ethanolamine ammonia-lyase large subunit</fullName>
        <shortName evidence="1">EAL large subunit</shortName>
        <ecNumber evidence="1">4.3.1.7</ecNumber>
    </recommendedName>
</protein>
<dbReference type="Proteomes" id="UP000037326">
    <property type="component" value="Unassembled WGS sequence"/>
</dbReference>
<dbReference type="InterPro" id="IPR010628">
    <property type="entry name" value="EutB"/>
</dbReference>
<dbReference type="PANTHER" id="PTHR39329">
    <property type="entry name" value="ETHANOLAMINE AMMONIA-LYASE HEAVY CHAIN"/>
    <property type="match status" value="1"/>
</dbReference>
<feature type="binding site" evidence="1">
    <location>
        <begin position="162"/>
        <end position="164"/>
    </location>
    <ligand>
        <name>substrate</name>
    </ligand>
</feature>